<reference evidence="9" key="1">
    <citation type="journal article" date="2019" name="Int. J. Syst. Evol. Microbiol.">
        <title>The Global Catalogue of Microorganisms (GCM) 10K type strain sequencing project: providing services to taxonomists for standard genome sequencing and annotation.</title>
        <authorList>
            <consortium name="The Broad Institute Genomics Platform"/>
            <consortium name="The Broad Institute Genome Sequencing Center for Infectious Disease"/>
            <person name="Wu L."/>
            <person name="Ma J."/>
        </authorList>
    </citation>
    <scope>NUCLEOTIDE SEQUENCE [LARGE SCALE GENOMIC DNA]</scope>
    <source>
        <strain evidence="9">CCUG 61696</strain>
    </source>
</reference>
<accession>A0ABW3ZBK6</accession>
<evidence type="ECO:0000259" key="7">
    <source>
        <dbReference type="Pfam" id="PF13505"/>
    </source>
</evidence>
<evidence type="ECO:0000256" key="6">
    <source>
        <dbReference type="SAM" id="SignalP"/>
    </source>
</evidence>
<dbReference type="SUPFAM" id="SSF56925">
    <property type="entry name" value="OMPA-like"/>
    <property type="match status" value="1"/>
</dbReference>
<comment type="similarity">
    <text evidence="5">Belongs to the Omp25/RopB family.</text>
</comment>
<dbReference type="Pfam" id="PF13505">
    <property type="entry name" value="OMP_b-brl"/>
    <property type="match status" value="1"/>
</dbReference>
<keyword evidence="9" id="KW-1185">Reference proteome</keyword>
<keyword evidence="2 6" id="KW-0732">Signal</keyword>
<evidence type="ECO:0000313" key="9">
    <source>
        <dbReference type="Proteomes" id="UP001597171"/>
    </source>
</evidence>
<keyword evidence="4" id="KW-0998">Cell outer membrane</keyword>
<feature type="domain" description="Outer membrane protein beta-barrel" evidence="7">
    <location>
        <begin position="25"/>
        <end position="263"/>
    </location>
</feature>
<dbReference type="NCBIfam" id="TIGR01414">
    <property type="entry name" value="autotrans_barl"/>
    <property type="match status" value="1"/>
</dbReference>
<dbReference type="PANTHER" id="PTHR34001:SF3">
    <property type="entry name" value="BLL7405 PROTEIN"/>
    <property type="match status" value="1"/>
</dbReference>
<dbReference type="PANTHER" id="PTHR34001">
    <property type="entry name" value="BLL7405 PROTEIN"/>
    <property type="match status" value="1"/>
</dbReference>
<evidence type="ECO:0000256" key="3">
    <source>
        <dbReference type="ARBA" id="ARBA00023136"/>
    </source>
</evidence>
<dbReference type="InterPro" id="IPR006315">
    <property type="entry name" value="OM_autotransptr_brl_dom"/>
</dbReference>
<gene>
    <name evidence="8" type="ORF">ACFQ4O_15700</name>
</gene>
<dbReference type="Gene3D" id="2.40.160.20">
    <property type="match status" value="1"/>
</dbReference>
<protein>
    <submittedName>
        <fullName evidence="8">Outer membrane protein</fullName>
    </submittedName>
</protein>
<dbReference type="InterPro" id="IPR011250">
    <property type="entry name" value="OMP/PagP_B-barrel"/>
</dbReference>
<sequence length="263" mass="27146">MTKTAAVVALATLSLVHVSGASAADLGASYADVPSWTGFHVGVQGGHRWADADGKARFDTVPLTPTTPVATLSAAAVGGAPISASRSFDLDTFTGGVRLGYDHQVSPSIVVGVLADAAWGKASKTIAEPIGSTSTLAVVVAPFGAAGARVKHTWDGTVRARVGYLATEQILLYATGGVALLREQVSGAYVWGGLGDGFSKSRTRVGWTVGGGVEAALSANWRVHAEYRYADFGSKSYDWSAAGVKAKVDTKTHTLLTGVSYRF</sequence>
<feature type="signal peptide" evidence="6">
    <location>
        <begin position="1"/>
        <end position="23"/>
    </location>
</feature>
<dbReference type="InterPro" id="IPR051692">
    <property type="entry name" value="OMP-like"/>
</dbReference>
<dbReference type="InterPro" id="IPR027385">
    <property type="entry name" value="Beta-barrel_OMP"/>
</dbReference>
<keyword evidence="3" id="KW-0472">Membrane</keyword>
<evidence type="ECO:0000256" key="5">
    <source>
        <dbReference type="ARBA" id="ARBA00038306"/>
    </source>
</evidence>
<evidence type="ECO:0000256" key="4">
    <source>
        <dbReference type="ARBA" id="ARBA00023237"/>
    </source>
</evidence>
<evidence type="ECO:0000313" key="8">
    <source>
        <dbReference type="EMBL" id="MFD1333444.1"/>
    </source>
</evidence>
<name>A0ABW3ZBK6_9HYPH</name>
<evidence type="ECO:0000256" key="1">
    <source>
        <dbReference type="ARBA" id="ARBA00004442"/>
    </source>
</evidence>
<dbReference type="EMBL" id="JBHTMX010000230">
    <property type="protein sequence ID" value="MFD1333444.1"/>
    <property type="molecule type" value="Genomic_DNA"/>
</dbReference>
<proteinExistence type="inferred from homology"/>
<comment type="caution">
    <text evidence="8">The sequence shown here is derived from an EMBL/GenBank/DDBJ whole genome shotgun (WGS) entry which is preliminary data.</text>
</comment>
<comment type="subcellular location">
    <subcellularLocation>
        <location evidence="1">Cell outer membrane</location>
    </subcellularLocation>
</comment>
<dbReference type="Proteomes" id="UP001597171">
    <property type="component" value="Unassembled WGS sequence"/>
</dbReference>
<organism evidence="8 9">
    <name type="scientific">Methylopila musalis</name>
    <dbReference type="NCBI Taxonomy" id="1134781"/>
    <lineage>
        <taxon>Bacteria</taxon>
        <taxon>Pseudomonadati</taxon>
        <taxon>Pseudomonadota</taxon>
        <taxon>Alphaproteobacteria</taxon>
        <taxon>Hyphomicrobiales</taxon>
        <taxon>Methylopilaceae</taxon>
        <taxon>Methylopila</taxon>
    </lineage>
</organism>
<evidence type="ECO:0000256" key="2">
    <source>
        <dbReference type="ARBA" id="ARBA00022729"/>
    </source>
</evidence>
<dbReference type="RefSeq" id="WP_378776999.1">
    <property type="nucleotide sequence ID" value="NZ_JBHTMX010000230.1"/>
</dbReference>
<feature type="chain" id="PRO_5045851171" evidence="6">
    <location>
        <begin position="24"/>
        <end position="263"/>
    </location>
</feature>